<sequence>MPTVFGPVLATVQILQILQTIHTLHTFMTYRENPAGPVELWSVTHVSPFLTEVRTLHVSVSTTALGAPLSLLLAPFHTTRVEHERVAPSPCRP</sequence>
<reference evidence="1" key="1">
    <citation type="journal article" date="2020" name="Stud. Mycol.">
        <title>101 Dothideomycetes genomes: a test case for predicting lifestyles and emergence of pathogens.</title>
        <authorList>
            <person name="Haridas S."/>
            <person name="Albert R."/>
            <person name="Binder M."/>
            <person name="Bloem J."/>
            <person name="Labutti K."/>
            <person name="Salamov A."/>
            <person name="Andreopoulos B."/>
            <person name="Baker S."/>
            <person name="Barry K."/>
            <person name="Bills G."/>
            <person name="Bluhm B."/>
            <person name="Cannon C."/>
            <person name="Castanera R."/>
            <person name="Culley D."/>
            <person name="Daum C."/>
            <person name="Ezra D."/>
            <person name="Gonzalez J."/>
            <person name="Henrissat B."/>
            <person name="Kuo A."/>
            <person name="Liang C."/>
            <person name="Lipzen A."/>
            <person name="Lutzoni F."/>
            <person name="Magnuson J."/>
            <person name="Mondo S."/>
            <person name="Nolan M."/>
            <person name="Ohm R."/>
            <person name="Pangilinan J."/>
            <person name="Park H.-J."/>
            <person name="Ramirez L."/>
            <person name="Alfaro M."/>
            <person name="Sun H."/>
            <person name="Tritt A."/>
            <person name="Yoshinaga Y."/>
            <person name="Zwiers L.-H."/>
            <person name="Turgeon B."/>
            <person name="Goodwin S."/>
            <person name="Spatafora J."/>
            <person name="Crous P."/>
            <person name="Grigoriev I."/>
        </authorList>
    </citation>
    <scope>NUCLEOTIDE SEQUENCE</scope>
    <source>
        <strain evidence="1">CBS 473.64</strain>
    </source>
</reference>
<protein>
    <submittedName>
        <fullName evidence="1">Uncharacterized protein</fullName>
    </submittedName>
</protein>
<evidence type="ECO:0000313" key="1">
    <source>
        <dbReference type="EMBL" id="KAF2637565.1"/>
    </source>
</evidence>
<keyword evidence="2" id="KW-1185">Reference proteome</keyword>
<accession>A0A6A6RR37</accession>
<dbReference type="AlphaFoldDB" id="A0A6A6RR37"/>
<organism evidence="1 2">
    <name type="scientific">Massarina eburnea CBS 473.64</name>
    <dbReference type="NCBI Taxonomy" id="1395130"/>
    <lineage>
        <taxon>Eukaryota</taxon>
        <taxon>Fungi</taxon>
        <taxon>Dikarya</taxon>
        <taxon>Ascomycota</taxon>
        <taxon>Pezizomycotina</taxon>
        <taxon>Dothideomycetes</taxon>
        <taxon>Pleosporomycetidae</taxon>
        <taxon>Pleosporales</taxon>
        <taxon>Massarineae</taxon>
        <taxon>Massarinaceae</taxon>
        <taxon>Massarina</taxon>
    </lineage>
</organism>
<dbReference type="EMBL" id="MU006793">
    <property type="protein sequence ID" value="KAF2637565.1"/>
    <property type="molecule type" value="Genomic_DNA"/>
</dbReference>
<dbReference type="Proteomes" id="UP000799753">
    <property type="component" value="Unassembled WGS sequence"/>
</dbReference>
<name>A0A6A6RR37_9PLEO</name>
<proteinExistence type="predicted"/>
<evidence type="ECO:0000313" key="2">
    <source>
        <dbReference type="Proteomes" id="UP000799753"/>
    </source>
</evidence>
<gene>
    <name evidence="1" type="ORF">P280DRAFT_472270</name>
</gene>